<dbReference type="EMBL" id="RJJF01000012">
    <property type="protein sequence ID" value="RNI10600.1"/>
    <property type="molecule type" value="Genomic_DNA"/>
</dbReference>
<sequence length="255" mass="29280">MNLINEYLSGEKMPFEALLFYIYHIWLLVMVLTALLIIGTGIHFGLDISLVLITLGLFILYLVPIVSIVQNIIYNKKDTKKILCCIPLLIVGILHTISAFAVQIKIVVYEGHPDLLIYNLLLPIQKLVALVADPLVEGIFNMEFPYNLLIPTAFYIVFFPFSLLIYLLPSIDYNRKKVTKEIKLIAILPLICVIIPVIVQTVRMRFGLIDDVMLKFFWVEIFLNIGKLVFFLMPLLGILYIKHYNKVKDMSKSCN</sequence>
<evidence type="ECO:0000256" key="1">
    <source>
        <dbReference type="SAM" id="Phobius"/>
    </source>
</evidence>
<feature type="transmembrane region" description="Helical" evidence="1">
    <location>
        <begin position="20"/>
        <end position="38"/>
    </location>
</feature>
<proteinExistence type="predicted"/>
<feature type="transmembrane region" description="Helical" evidence="1">
    <location>
        <begin position="181"/>
        <end position="201"/>
    </location>
</feature>
<organism evidence="2 3">
    <name type="scientific">Methanohalophilus euhalobius</name>
    <dbReference type="NCBI Taxonomy" id="51203"/>
    <lineage>
        <taxon>Archaea</taxon>
        <taxon>Methanobacteriati</taxon>
        <taxon>Methanobacteriota</taxon>
        <taxon>Stenosarchaea group</taxon>
        <taxon>Methanomicrobia</taxon>
        <taxon>Methanosarcinales</taxon>
        <taxon>Methanosarcinaceae</taxon>
        <taxon>Methanohalophilus</taxon>
    </lineage>
</organism>
<dbReference type="AlphaFoldDB" id="A0A3M9LBB1"/>
<keyword evidence="1" id="KW-0812">Transmembrane</keyword>
<protein>
    <submittedName>
        <fullName evidence="2">Uncharacterized protein</fullName>
    </submittedName>
</protein>
<feature type="transmembrane region" description="Helical" evidence="1">
    <location>
        <begin position="148"/>
        <end position="169"/>
    </location>
</feature>
<dbReference type="Proteomes" id="UP000273978">
    <property type="component" value="Unassembled WGS sequence"/>
</dbReference>
<feature type="transmembrane region" description="Helical" evidence="1">
    <location>
        <begin position="50"/>
        <end position="74"/>
    </location>
</feature>
<feature type="transmembrane region" description="Helical" evidence="1">
    <location>
        <begin position="86"/>
        <end position="108"/>
    </location>
</feature>
<comment type="caution">
    <text evidence="2">The sequence shown here is derived from an EMBL/GenBank/DDBJ whole genome shotgun (WGS) entry which is preliminary data.</text>
</comment>
<evidence type="ECO:0000313" key="2">
    <source>
        <dbReference type="EMBL" id="RNI10600.1"/>
    </source>
</evidence>
<name>A0A3M9LBB1_9EURY</name>
<accession>A0A3M9LBB1</accession>
<evidence type="ECO:0000313" key="3">
    <source>
        <dbReference type="Proteomes" id="UP000273978"/>
    </source>
</evidence>
<reference evidence="2 3" key="1">
    <citation type="submission" date="2018-10" db="EMBL/GenBank/DDBJ databases">
        <title>Cultivation of a novel Methanohalophilus strain from Kebrit Deep of the Red Sea and a genomic comparison of members of the genus Methanohalophilus.</title>
        <authorList>
            <person name="Guan Y."/>
            <person name="Ngugi D.K."/>
            <person name="Stingl U."/>
        </authorList>
    </citation>
    <scope>NUCLEOTIDE SEQUENCE [LARGE SCALE GENOMIC DNA]</scope>
    <source>
        <strain evidence="2 3">DSM 10369</strain>
    </source>
</reference>
<feature type="transmembrane region" description="Helical" evidence="1">
    <location>
        <begin position="221"/>
        <end position="241"/>
    </location>
</feature>
<keyword evidence="1" id="KW-1133">Transmembrane helix</keyword>
<keyword evidence="1" id="KW-0472">Membrane</keyword>
<gene>
    <name evidence="2" type="ORF">EDD83_04330</name>
</gene>